<reference evidence="2" key="1">
    <citation type="submission" date="2021-10" db="EMBL/GenBank/DDBJ databases">
        <title>Streptomyces nigrumlapis sp.nov.,an antimicrobial producing actinobacterium isolated from Black Gobi rocks.</title>
        <authorList>
            <person name="Wen Y."/>
            <person name="Zhang W."/>
            <person name="Liu X.G."/>
        </authorList>
    </citation>
    <scope>NUCLEOTIDE SEQUENCE</scope>
    <source>
        <strain evidence="2">ST13-2-2</strain>
    </source>
</reference>
<dbReference type="Gene3D" id="2.60.40.1890">
    <property type="entry name" value="PCu(A)C copper chaperone"/>
    <property type="match status" value="1"/>
</dbReference>
<dbReference type="RefSeq" id="WP_248868542.1">
    <property type="nucleotide sequence ID" value="NZ_CP086322.1"/>
</dbReference>
<dbReference type="SUPFAM" id="SSF110087">
    <property type="entry name" value="DR1885-like metal-binding protein"/>
    <property type="match status" value="1"/>
</dbReference>
<keyword evidence="1" id="KW-0732">Signal</keyword>
<accession>A0ABY4MIX3</accession>
<sequence length="188" mass="20113">MSVLRLPIQELIVLLSRFATAGRPVAALVAAAALALSGCAAEGFDPQQWDAPGRNEKVGSVLIRYAHIAEPTGKPWERGDDVPAYMWLYNKGPDADRLVSASTPAAGSVEIVDSDGKSLPDGVPLPPDKLQELEPGKTHLVLRDLRQLVRGGDFVKFTVRFEEAGAATFNLQAQVPVYDPNPSLSPSS</sequence>
<dbReference type="InterPro" id="IPR058248">
    <property type="entry name" value="Lxx211020-like"/>
</dbReference>
<protein>
    <submittedName>
        <fullName evidence="2">Copper chaperone PCu(A)C</fullName>
    </submittedName>
</protein>
<keyword evidence="3" id="KW-1185">Reference proteome</keyword>
<dbReference type="InterPro" id="IPR036182">
    <property type="entry name" value="PCuAC_sf"/>
</dbReference>
<gene>
    <name evidence="2" type="ORF">K9S39_00405</name>
</gene>
<organism evidence="2 3">
    <name type="scientific">Streptomyces halobius</name>
    <dbReference type="NCBI Taxonomy" id="2879846"/>
    <lineage>
        <taxon>Bacteria</taxon>
        <taxon>Bacillati</taxon>
        <taxon>Actinomycetota</taxon>
        <taxon>Actinomycetes</taxon>
        <taxon>Kitasatosporales</taxon>
        <taxon>Streptomycetaceae</taxon>
        <taxon>Streptomyces</taxon>
    </lineage>
</organism>
<evidence type="ECO:0000313" key="2">
    <source>
        <dbReference type="EMBL" id="UQA97575.1"/>
    </source>
</evidence>
<name>A0ABY4MIX3_9ACTN</name>
<dbReference type="PANTHER" id="PTHR36302:SF1">
    <property type="entry name" value="COPPER CHAPERONE PCU(A)C"/>
    <property type="match status" value="1"/>
</dbReference>
<evidence type="ECO:0000313" key="3">
    <source>
        <dbReference type="Proteomes" id="UP000830115"/>
    </source>
</evidence>
<proteinExistence type="predicted"/>
<dbReference type="InterPro" id="IPR007410">
    <property type="entry name" value="LpqE-like"/>
</dbReference>
<dbReference type="Pfam" id="PF04314">
    <property type="entry name" value="PCuAC"/>
    <property type="match status" value="1"/>
</dbReference>
<dbReference type="Proteomes" id="UP000830115">
    <property type="component" value="Chromosome"/>
</dbReference>
<feature type="signal peptide" evidence="1">
    <location>
        <begin position="1"/>
        <end position="21"/>
    </location>
</feature>
<dbReference type="PANTHER" id="PTHR36302">
    <property type="entry name" value="BLR7088 PROTEIN"/>
    <property type="match status" value="1"/>
</dbReference>
<dbReference type="EMBL" id="CP086322">
    <property type="protein sequence ID" value="UQA97575.1"/>
    <property type="molecule type" value="Genomic_DNA"/>
</dbReference>
<feature type="chain" id="PRO_5046053873" evidence="1">
    <location>
        <begin position="22"/>
        <end position="188"/>
    </location>
</feature>
<evidence type="ECO:0000256" key="1">
    <source>
        <dbReference type="SAM" id="SignalP"/>
    </source>
</evidence>